<accession>A0A418SMB1</accession>
<keyword evidence="3" id="KW-1185">Reference proteome</keyword>
<evidence type="ECO:0000313" key="2">
    <source>
        <dbReference type="EMBL" id="RJE82037.1"/>
    </source>
</evidence>
<dbReference type="Pfam" id="PF01022">
    <property type="entry name" value="HTH_5"/>
    <property type="match status" value="1"/>
</dbReference>
<protein>
    <submittedName>
        <fullName evidence="2">ArsR family transcriptional regulator</fullName>
    </submittedName>
</protein>
<dbReference type="AlphaFoldDB" id="A0A418SMB1"/>
<dbReference type="EMBL" id="QZCG01000021">
    <property type="protein sequence ID" value="RJE82037.1"/>
    <property type="molecule type" value="Genomic_DNA"/>
</dbReference>
<organism evidence="2 3">
    <name type="scientific">Paracoccus onubensis</name>
    <dbReference type="NCBI Taxonomy" id="1675788"/>
    <lineage>
        <taxon>Bacteria</taxon>
        <taxon>Pseudomonadati</taxon>
        <taxon>Pseudomonadota</taxon>
        <taxon>Alphaproteobacteria</taxon>
        <taxon>Rhodobacterales</taxon>
        <taxon>Paracoccaceae</taxon>
        <taxon>Paracoccus</taxon>
    </lineage>
</organism>
<dbReference type="SMART" id="SM00418">
    <property type="entry name" value="HTH_ARSR"/>
    <property type="match status" value="1"/>
</dbReference>
<evidence type="ECO:0000313" key="3">
    <source>
        <dbReference type="Proteomes" id="UP000284202"/>
    </source>
</evidence>
<dbReference type="GO" id="GO:0003700">
    <property type="term" value="F:DNA-binding transcription factor activity"/>
    <property type="evidence" value="ECO:0007669"/>
    <property type="project" value="InterPro"/>
</dbReference>
<sequence length="109" mass="12187">MSANIDKTLAALADPCRRRAVELLGRQPHRAGELADMLGLSAPAMGRHLRLMKQSGLVEESHPEFDARVRVYTLREGAMAELKRWLADTEAVWVTQLAAFKAHVEKKPQ</sequence>
<name>A0A418SMB1_9RHOB</name>
<dbReference type="InterPro" id="IPR011991">
    <property type="entry name" value="ArsR-like_HTH"/>
</dbReference>
<dbReference type="InterPro" id="IPR036388">
    <property type="entry name" value="WH-like_DNA-bd_sf"/>
</dbReference>
<proteinExistence type="predicted"/>
<dbReference type="RefSeq" id="WP_119752036.1">
    <property type="nucleotide sequence ID" value="NZ_QZCG01000021.1"/>
</dbReference>
<feature type="domain" description="HTH arsR-type" evidence="1">
    <location>
        <begin position="7"/>
        <end position="88"/>
    </location>
</feature>
<dbReference type="SUPFAM" id="SSF46785">
    <property type="entry name" value="Winged helix' DNA-binding domain"/>
    <property type="match status" value="1"/>
</dbReference>
<reference evidence="3" key="1">
    <citation type="submission" date="2018-09" db="EMBL/GenBank/DDBJ databases">
        <title>Acidovorax cavernicola nov. sp. isolated from Gruta de las Maravillas (Aracena, Spain).</title>
        <authorList>
            <person name="Jurado V."/>
            <person name="Gutierrez-Patricio S."/>
            <person name="Gonzalez-Pimentel J.L."/>
            <person name="Miller A.Z."/>
            <person name="Laiz L."/>
            <person name="Saiz-Jimenez C."/>
        </authorList>
    </citation>
    <scope>NUCLEOTIDE SEQUENCE [LARGE SCALE GENOMIC DNA]</scope>
    <source>
        <strain evidence="3">1011MAR3C25</strain>
    </source>
</reference>
<evidence type="ECO:0000259" key="1">
    <source>
        <dbReference type="SMART" id="SM00418"/>
    </source>
</evidence>
<dbReference type="Gene3D" id="1.10.10.10">
    <property type="entry name" value="Winged helix-like DNA-binding domain superfamily/Winged helix DNA-binding domain"/>
    <property type="match status" value="1"/>
</dbReference>
<gene>
    <name evidence="2" type="ORF">D3P04_22040</name>
</gene>
<dbReference type="Proteomes" id="UP000284202">
    <property type="component" value="Unassembled WGS sequence"/>
</dbReference>
<dbReference type="PANTHER" id="PTHR38600">
    <property type="entry name" value="TRANSCRIPTIONAL REGULATORY PROTEIN"/>
    <property type="match status" value="1"/>
</dbReference>
<dbReference type="OrthoDB" id="9790747at2"/>
<dbReference type="InterPro" id="IPR036390">
    <property type="entry name" value="WH_DNA-bd_sf"/>
</dbReference>
<comment type="caution">
    <text evidence="2">The sequence shown here is derived from an EMBL/GenBank/DDBJ whole genome shotgun (WGS) entry which is preliminary data.</text>
</comment>
<dbReference type="InterPro" id="IPR001845">
    <property type="entry name" value="HTH_ArsR_DNA-bd_dom"/>
</dbReference>
<dbReference type="PANTHER" id="PTHR38600:SF1">
    <property type="entry name" value="TRANSCRIPTIONAL REGULATORY PROTEIN"/>
    <property type="match status" value="1"/>
</dbReference>
<dbReference type="CDD" id="cd00090">
    <property type="entry name" value="HTH_ARSR"/>
    <property type="match status" value="1"/>
</dbReference>